<accession>A0A9Q1QQS2</accession>
<feature type="compositionally biased region" description="Low complexity" evidence="20">
    <location>
        <begin position="58"/>
        <end position="70"/>
    </location>
</feature>
<proteinExistence type="inferred from homology"/>
<dbReference type="FunFam" id="3.30.2010.10:FF:000005">
    <property type="entry name" value="CAAX prenyl protease"/>
    <property type="match status" value="1"/>
</dbReference>
<evidence type="ECO:0000256" key="15">
    <source>
        <dbReference type="ARBA" id="ARBA00076776"/>
    </source>
</evidence>
<dbReference type="Pfam" id="PF16491">
    <property type="entry name" value="Peptidase_M48_N"/>
    <property type="match status" value="1"/>
</dbReference>
<dbReference type="PANTHER" id="PTHR10120">
    <property type="entry name" value="CAAX PRENYL PROTEASE 1"/>
    <property type="match status" value="1"/>
</dbReference>
<dbReference type="Gene3D" id="3.30.2010.10">
    <property type="entry name" value="Metalloproteases ('zincins'), catalytic domain"/>
    <property type="match status" value="1"/>
</dbReference>
<comment type="catalytic activity">
    <reaction evidence="12">
        <text>Hydrolyzes the peptide bond -P2-(S-farnesyl or geranylgeranyl)C-P1'-P2'-P3'-COOH where P1' and P2' are amino acids with aliphatic side chains and P3' is any C-terminal residue.</text>
        <dbReference type="EC" id="3.4.24.84"/>
    </reaction>
</comment>
<evidence type="ECO:0000256" key="10">
    <source>
        <dbReference type="ARBA" id="ARBA00023049"/>
    </source>
</evidence>
<evidence type="ECO:0000256" key="3">
    <source>
        <dbReference type="ARBA" id="ARBA00022670"/>
    </source>
</evidence>
<reference evidence="24" key="1">
    <citation type="submission" date="2022-04" db="EMBL/GenBank/DDBJ databases">
        <title>Carnegiea gigantea Genome sequencing and assembly v2.</title>
        <authorList>
            <person name="Copetti D."/>
            <person name="Sanderson M.J."/>
            <person name="Burquez A."/>
            <person name="Wojciechowski M.F."/>
        </authorList>
    </citation>
    <scope>NUCLEOTIDE SEQUENCE</scope>
    <source>
        <strain evidence="24">SGP5-SGP5p</strain>
        <tissue evidence="24">Aerial part</tissue>
    </source>
</reference>
<keyword evidence="9 21" id="KW-1133">Transmembrane helix</keyword>
<dbReference type="Pfam" id="PF01435">
    <property type="entry name" value="Peptidase_M48"/>
    <property type="match status" value="1"/>
</dbReference>
<evidence type="ECO:0000256" key="21">
    <source>
        <dbReference type="SAM" id="Phobius"/>
    </source>
</evidence>
<keyword evidence="4 21" id="KW-0812">Transmembrane</keyword>
<keyword evidence="11 21" id="KW-0472">Membrane</keyword>
<feature type="transmembrane region" description="Helical" evidence="21">
    <location>
        <begin position="395"/>
        <end position="417"/>
    </location>
</feature>
<evidence type="ECO:0000256" key="9">
    <source>
        <dbReference type="ARBA" id="ARBA00022989"/>
    </source>
</evidence>
<dbReference type="EMBL" id="JAKOGI010000017">
    <property type="protein sequence ID" value="KAJ8450256.1"/>
    <property type="molecule type" value="Genomic_DNA"/>
</dbReference>
<feature type="domain" description="CAAX prenyl protease 1 N-terminal" evidence="23">
    <location>
        <begin position="229"/>
        <end position="424"/>
    </location>
</feature>
<feature type="binding site" evidence="19">
    <location>
        <position position="498"/>
    </location>
    <ligand>
        <name>Zn(2+)</name>
        <dbReference type="ChEBI" id="CHEBI:29105"/>
        <note>catalytic</note>
    </ligand>
</feature>
<dbReference type="GO" id="GO:0005789">
    <property type="term" value="C:endoplasmic reticulum membrane"/>
    <property type="evidence" value="ECO:0007669"/>
    <property type="project" value="UniProtKB-SubCell"/>
</dbReference>
<dbReference type="InterPro" id="IPR001915">
    <property type="entry name" value="Peptidase_M48"/>
</dbReference>
<keyword evidence="3" id="KW-0645">Protease</keyword>
<evidence type="ECO:0000256" key="18">
    <source>
        <dbReference type="PIRSR" id="PIRSR627057-1"/>
    </source>
</evidence>
<organism evidence="24 25">
    <name type="scientific">Carnegiea gigantea</name>
    <dbReference type="NCBI Taxonomy" id="171969"/>
    <lineage>
        <taxon>Eukaryota</taxon>
        <taxon>Viridiplantae</taxon>
        <taxon>Streptophyta</taxon>
        <taxon>Embryophyta</taxon>
        <taxon>Tracheophyta</taxon>
        <taxon>Spermatophyta</taxon>
        <taxon>Magnoliopsida</taxon>
        <taxon>eudicotyledons</taxon>
        <taxon>Gunneridae</taxon>
        <taxon>Pentapetalae</taxon>
        <taxon>Caryophyllales</taxon>
        <taxon>Cactineae</taxon>
        <taxon>Cactaceae</taxon>
        <taxon>Cactoideae</taxon>
        <taxon>Echinocereeae</taxon>
        <taxon>Carnegiea</taxon>
    </lineage>
</organism>
<feature type="binding site" evidence="19">
    <location>
        <position position="538"/>
    </location>
    <ligand>
        <name>Zn(2+)</name>
        <dbReference type="ChEBI" id="CHEBI:29105"/>
        <note>catalytic</note>
    </ligand>
</feature>
<dbReference type="OrthoDB" id="360839at2759"/>
<evidence type="ECO:0000256" key="6">
    <source>
        <dbReference type="ARBA" id="ARBA00022801"/>
    </source>
</evidence>
<comment type="caution">
    <text evidence="24">The sequence shown here is derived from an EMBL/GenBank/DDBJ whole genome shotgun (WGS) entry which is preliminary data.</text>
</comment>
<evidence type="ECO:0000256" key="8">
    <source>
        <dbReference type="ARBA" id="ARBA00022833"/>
    </source>
</evidence>
<dbReference type="GO" id="GO:0046872">
    <property type="term" value="F:metal ion binding"/>
    <property type="evidence" value="ECO:0007669"/>
    <property type="project" value="UniProtKB-KW"/>
</dbReference>
<evidence type="ECO:0000256" key="5">
    <source>
        <dbReference type="ARBA" id="ARBA00022723"/>
    </source>
</evidence>
<evidence type="ECO:0000256" key="4">
    <source>
        <dbReference type="ARBA" id="ARBA00022692"/>
    </source>
</evidence>
<evidence type="ECO:0000256" key="19">
    <source>
        <dbReference type="PIRSR" id="PIRSR627057-2"/>
    </source>
</evidence>
<dbReference type="AlphaFoldDB" id="A0A9Q1QQS2"/>
<feature type="active site" description="Proton donor" evidence="18">
    <location>
        <position position="542"/>
    </location>
</feature>
<evidence type="ECO:0000256" key="2">
    <source>
        <dbReference type="ARBA" id="ARBA00012336"/>
    </source>
</evidence>
<evidence type="ECO:0000256" key="13">
    <source>
        <dbReference type="ARBA" id="ARBA00060927"/>
    </source>
</evidence>
<comment type="subcellular location">
    <subcellularLocation>
        <location evidence="1">Endoplasmic reticulum membrane</location>
        <topology evidence="1">Multi-pass membrane protein</topology>
    </subcellularLocation>
</comment>
<dbReference type="EC" id="3.4.24.84" evidence="2"/>
<evidence type="ECO:0000313" key="24">
    <source>
        <dbReference type="EMBL" id="KAJ8450256.1"/>
    </source>
</evidence>
<dbReference type="InterPro" id="IPR027057">
    <property type="entry name" value="CAXX_Prtase_1"/>
</dbReference>
<keyword evidence="5 19" id="KW-0479">Metal-binding</keyword>
<evidence type="ECO:0000256" key="11">
    <source>
        <dbReference type="ARBA" id="ARBA00023136"/>
    </source>
</evidence>
<feature type="transmembrane region" description="Helical" evidence="21">
    <location>
        <begin position="508"/>
        <end position="529"/>
    </location>
</feature>
<gene>
    <name evidence="24" type="ORF">Cgig2_033450</name>
</gene>
<name>A0A9Q1QQS2_9CARY</name>
<evidence type="ECO:0000256" key="1">
    <source>
        <dbReference type="ARBA" id="ARBA00004477"/>
    </source>
</evidence>
<comment type="similarity">
    <text evidence="13">Belongs to the peptidase M48A family.</text>
</comment>
<evidence type="ECO:0000259" key="23">
    <source>
        <dbReference type="Pfam" id="PF16491"/>
    </source>
</evidence>
<feature type="domain" description="Peptidase M48" evidence="22">
    <location>
        <begin position="427"/>
        <end position="517"/>
    </location>
</feature>
<evidence type="ECO:0000256" key="20">
    <source>
        <dbReference type="SAM" id="MobiDB-lite"/>
    </source>
</evidence>
<evidence type="ECO:0000256" key="12">
    <source>
        <dbReference type="ARBA" id="ARBA00044456"/>
    </source>
</evidence>
<dbReference type="GO" id="GO:0071586">
    <property type="term" value="P:CAAX-box protein processing"/>
    <property type="evidence" value="ECO:0007669"/>
    <property type="project" value="InterPro"/>
</dbReference>
<dbReference type="GO" id="GO:0004222">
    <property type="term" value="F:metalloendopeptidase activity"/>
    <property type="evidence" value="ECO:0007669"/>
    <property type="project" value="InterPro"/>
</dbReference>
<comment type="cofactor">
    <cofactor evidence="19">
        <name>Zn(2+)</name>
        <dbReference type="ChEBI" id="CHEBI:29105"/>
    </cofactor>
    <text evidence="19">Binds 1 zinc ion per subunit.</text>
</comment>
<keyword evidence="10" id="KW-0482">Metalloprotease</keyword>
<feature type="transmembrane region" description="Helical" evidence="21">
    <location>
        <begin position="370"/>
        <end position="388"/>
    </location>
</feature>
<evidence type="ECO:0000256" key="7">
    <source>
        <dbReference type="ARBA" id="ARBA00022824"/>
    </source>
</evidence>
<protein>
    <recommendedName>
        <fullName evidence="14">CAAX prenyl protease 1 homolog</fullName>
        <ecNumber evidence="2">3.4.24.84</ecNumber>
    </recommendedName>
    <alternativeName>
        <fullName evidence="15">Farnesylated proteins-converting enzyme 1</fullName>
    </alternativeName>
    <alternativeName>
        <fullName evidence="17">Prenyl protein-specific endoprotease 1</fullName>
    </alternativeName>
    <alternativeName>
        <fullName evidence="16">Zinc metalloproteinase Ste24 homolog</fullName>
    </alternativeName>
</protein>
<keyword evidence="6" id="KW-0378">Hydrolase</keyword>
<evidence type="ECO:0000256" key="14">
    <source>
        <dbReference type="ARBA" id="ARBA00072199"/>
    </source>
</evidence>
<sequence length="607" mass="69070">MASFLSQASTAPHLAKYPNQYAIFNLHLHHHHHHHHHQYSPKIYRLKCSAQKQDNLASPTTTSSSSSSSTAQTQKKNEPENVVLKIAWYASELLGIAASLFRSSPSGSIEEGSDLSGDGSGPLDRAVVVETIKQDFQRSYFVTGNLTVGAYEENCEFADPAGSFRGLGRFKRNCTNFGSLIERCNMKLMKWEDFELQDVQSTILIQNQEKYAGFNVLTYLFETYLNVRQYAAHKLTTLPKPLIGVISQEKFEKARAYGLDKSRFQFVRKFVAIVLDSGILYFKVLPWLWKKSGEFKTYGAVNPKNEIWHTLAFLGVVMICDQFDAHKSRNVLTQIIKLPFSLYRTFVIEAHHGFNKQTIWLFFKDKLKGIALAIFIVPPIVAAIIVVVQKGGPYFIIYLWSFAFVVPTTMMFIYPVLVAPLFNKFTPLPNGELRKKIENLAASLKFPLKKLYVVDGSTRSSHSNAYMYGFFSNKRIVLYDTLLQQCKNDEEVVAVLAHELGHWKLNHVLYGFIMMQYAVVPLECLVYFASNLVSRSFEFQADAYGKKLGYAKELRASLIRLQEENLDTMNPDPWYSAYHYTHPPLVERLAALDNPDKEETSTSSVEA</sequence>
<dbReference type="Proteomes" id="UP001153076">
    <property type="component" value="Unassembled WGS sequence"/>
</dbReference>
<evidence type="ECO:0000259" key="22">
    <source>
        <dbReference type="Pfam" id="PF01435"/>
    </source>
</evidence>
<evidence type="ECO:0000313" key="25">
    <source>
        <dbReference type="Proteomes" id="UP001153076"/>
    </source>
</evidence>
<feature type="binding site" evidence="19">
    <location>
        <position position="502"/>
    </location>
    <ligand>
        <name>Zn(2+)</name>
        <dbReference type="ChEBI" id="CHEBI:29105"/>
        <note>catalytic</note>
    </ligand>
</feature>
<dbReference type="InterPro" id="IPR032456">
    <property type="entry name" value="Peptidase_M48_N"/>
</dbReference>
<keyword evidence="8 19" id="KW-0862">Zinc</keyword>
<feature type="region of interest" description="Disordered" evidence="20">
    <location>
        <begin position="54"/>
        <end position="76"/>
    </location>
</feature>
<evidence type="ECO:0000256" key="16">
    <source>
        <dbReference type="ARBA" id="ARBA00079142"/>
    </source>
</evidence>
<keyword evidence="7" id="KW-0256">Endoplasmic reticulum</keyword>
<evidence type="ECO:0000256" key="17">
    <source>
        <dbReference type="ARBA" id="ARBA00083451"/>
    </source>
</evidence>
<keyword evidence="25" id="KW-1185">Reference proteome</keyword>
<dbReference type="CDD" id="cd07343">
    <property type="entry name" value="M48A_Zmpste24p_like"/>
    <property type="match status" value="1"/>
</dbReference>
<feature type="active site" evidence="18">
    <location>
        <position position="499"/>
    </location>
</feature>